<feature type="transmembrane region" description="Helical" evidence="3">
    <location>
        <begin position="17"/>
        <end position="37"/>
    </location>
</feature>
<feature type="transmembrane region" description="Helical" evidence="3">
    <location>
        <begin position="157"/>
        <end position="175"/>
    </location>
</feature>
<dbReference type="InterPro" id="IPR052346">
    <property type="entry name" value="O-mannosyl-transferase_TMTC"/>
</dbReference>
<keyword evidence="3" id="KW-1133">Transmembrane helix</keyword>
<evidence type="ECO:0000313" key="4">
    <source>
        <dbReference type="EMBL" id="MBA6412943.1"/>
    </source>
</evidence>
<feature type="transmembrane region" description="Helical" evidence="3">
    <location>
        <begin position="182"/>
        <end position="202"/>
    </location>
</feature>
<feature type="transmembrane region" description="Helical" evidence="3">
    <location>
        <begin position="208"/>
        <end position="225"/>
    </location>
</feature>
<protein>
    <recommendedName>
        <fullName evidence="6">Tetratricopeptide repeat protein</fullName>
    </recommendedName>
</protein>
<feature type="transmembrane region" description="Helical" evidence="3">
    <location>
        <begin position="103"/>
        <end position="122"/>
    </location>
</feature>
<feature type="transmembrane region" description="Helical" evidence="3">
    <location>
        <begin position="371"/>
        <end position="388"/>
    </location>
</feature>
<dbReference type="PANTHER" id="PTHR44227:SF3">
    <property type="entry name" value="PROTEIN O-MANNOSYL-TRANSFERASE TMTC4"/>
    <property type="match status" value="1"/>
</dbReference>
<name>A0A7W2TVY0_9GAMM</name>
<keyword evidence="3" id="KW-0812">Transmembrane</keyword>
<dbReference type="AlphaFoldDB" id="A0A7W2TVY0"/>
<organism evidence="4 5">
    <name type="scientific">Sediminihaliea albiluteola</name>
    <dbReference type="NCBI Taxonomy" id="2758564"/>
    <lineage>
        <taxon>Bacteria</taxon>
        <taxon>Pseudomonadati</taxon>
        <taxon>Pseudomonadota</taxon>
        <taxon>Gammaproteobacteria</taxon>
        <taxon>Cellvibrionales</taxon>
        <taxon>Halieaceae</taxon>
        <taxon>Sediminihaliea</taxon>
    </lineage>
</organism>
<evidence type="ECO:0000313" key="5">
    <source>
        <dbReference type="Proteomes" id="UP000539350"/>
    </source>
</evidence>
<dbReference type="PANTHER" id="PTHR44227">
    <property type="match status" value="1"/>
</dbReference>
<evidence type="ECO:0000256" key="1">
    <source>
        <dbReference type="ARBA" id="ARBA00022737"/>
    </source>
</evidence>
<feature type="transmembrane region" description="Helical" evidence="3">
    <location>
        <begin position="317"/>
        <end position="335"/>
    </location>
</feature>
<dbReference type="EMBL" id="JACFXU010000014">
    <property type="protein sequence ID" value="MBA6412943.1"/>
    <property type="molecule type" value="Genomic_DNA"/>
</dbReference>
<evidence type="ECO:0008006" key="6">
    <source>
        <dbReference type="Google" id="ProtNLM"/>
    </source>
</evidence>
<feature type="transmembrane region" description="Helical" evidence="3">
    <location>
        <begin position="395"/>
        <end position="421"/>
    </location>
</feature>
<accession>A0A7W2TVY0</accession>
<keyword evidence="3" id="KW-0472">Membrane</keyword>
<keyword evidence="5" id="KW-1185">Reference proteome</keyword>
<comment type="caution">
    <text evidence="4">The sequence shown here is derived from an EMBL/GenBank/DDBJ whole genome shotgun (WGS) entry which is preliminary data.</text>
</comment>
<keyword evidence="1" id="KW-0677">Repeat</keyword>
<keyword evidence="2" id="KW-0802">TPR repeat</keyword>
<feature type="transmembrane region" description="Helical" evidence="3">
    <location>
        <begin position="237"/>
        <end position="261"/>
    </location>
</feature>
<reference evidence="4 5" key="1">
    <citation type="submission" date="2020-07" db="EMBL/GenBank/DDBJ databases">
        <title>Halieaceae bacterium, F7430, whole genome shotgun sequencing project.</title>
        <authorList>
            <person name="Jiang S."/>
            <person name="Liu Z.W."/>
            <person name="Du Z.J."/>
        </authorList>
    </citation>
    <scope>NUCLEOTIDE SEQUENCE [LARGE SCALE GENOMIC DNA]</scope>
    <source>
        <strain evidence="4 5">F7430</strain>
    </source>
</reference>
<feature type="transmembrane region" description="Helical" evidence="3">
    <location>
        <begin position="129"/>
        <end position="151"/>
    </location>
</feature>
<feature type="transmembrane region" description="Helical" evidence="3">
    <location>
        <begin position="342"/>
        <end position="359"/>
    </location>
</feature>
<gene>
    <name evidence="4" type="ORF">H2508_07445</name>
</gene>
<proteinExistence type="predicted"/>
<evidence type="ECO:0000256" key="3">
    <source>
        <dbReference type="SAM" id="Phobius"/>
    </source>
</evidence>
<sequence>MTPQTELAKHSPLTRQLCFYLSLLCLLAFSAWCYLPGDTGPVMLDDHSSLQKLSVVTAEPELARELIFGEVSGPLGRPVSMASFVYEKLIWGDSPQISKRVNIALHALNGLLVGLLLLRLFSFISFPRAAGLAVVLTALWLLAPILVSTVLYSVQRMTILSCLFMLLAVHAYIFTRESWGNVWRCLFWLVLLLTFFAAGMFAKENTAVVLPIILLMELMWFQFKDRAGNQIDSLRRLSYLLVAAGAVGLLLIISIKIPSYINGYGHRPFDLGERLMTEMRIVWDYIAQTFWPDIKRLGLYHDDYPISTSFTEPLSTLWSALGWLAVLGAIGLAYLSEWGRRLAFGLIWFLVGHSLESTFLPLELYFEHRNYFPNIAWCLVIGTVVIMMQRRWSEMYTALLSCLAFYILIMTMNTLSLAKIWGSRELLTLHQVVGHPNSFRANSDMAILLASVGDANASAHYAAKAHDSSLQKRDGDRIVREIALACMAGESVPIQTIESLGKKDAKRPISSVSSLLTLVRLIQDGKCPSLNAELLADQFAEIYLPLGQSATAAAEVYFSLAVLENALARYDKAYQYSLAHLALKPRNVRSLLMNLHFVSALELNEEKHKLLQTLSEMSEQGLLSLSQQQTLELYTEQ</sequence>
<dbReference type="Proteomes" id="UP000539350">
    <property type="component" value="Unassembled WGS sequence"/>
</dbReference>
<evidence type="ECO:0000256" key="2">
    <source>
        <dbReference type="ARBA" id="ARBA00022803"/>
    </source>
</evidence>
<dbReference type="RefSeq" id="WP_182171258.1">
    <property type="nucleotide sequence ID" value="NZ_JACFXU010000014.1"/>
</dbReference>